<dbReference type="Gene3D" id="4.10.1000.10">
    <property type="entry name" value="Zinc finger, CCCH-type"/>
    <property type="match status" value="1"/>
</dbReference>
<protein>
    <recommendedName>
        <fullName evidence="7">C3H1-type domain-containing protein</fullName>
    </recommendedName>
</protein>
<feature type="compositionally biased region" description="Polar residues" evidence="6">
    <location>
        <begin position="353"/>
        <end position="362"/>
    </location>
</feature>
<dbReference type="GO" id="GO:0003729">
    <property type="term" value="F:mRNA binding"/>
    <property type="evidence" value="ECO:0007669"/>
    <property type="project" value="InterPro"/>
</dbReference>
<dbReference type="SMART" id="SM00356">
    <property type="entry name" value="ZnF_C3H1"/>
    <property type="match status" value="1"/>
</dbReference>
<dbReference type="GO" id="GO:0051252">
    <property type="term" value="P:regulation of RNA metabolic process"/>
    <property type="evidence" value="ECO:0007669"/>
    <property type="project" value="UniProtKB-ARBA"/>
</dbReference>
<dbReference type="EMBL" id="CDMY01001028">
    <property type="protein sequence ID" value="CEM39219.1"/>
    <property type="molecule type" value="Genomic_DNA"/>
</dbReference>
<evidence type="ECO:0000256" key="1">
    <source>
        <dbReference type="ARBA" id="ARBA00022723"/>
    </source>
</evidence>
<dbReference type="FunFam" id="4.10.1000.10:FF:000003">
    <property type="entry name" value="Zinc finger CCCH domain-containing protein"/>
    <property type="match status" value="1"/>
</dbReference>
<keyword evidence="4 5" id="KW-0862">Zinc</keyword>
<accession>A0A0G4H6H6</accession>
<name>A0A0G4H6H6_VITBC</name>
<feature type="region of interest" description="Disordered" evidence="6">
    <location>
        <begin position="334"/>
        <end position="403"/>
    </location>
</feature>
<dbReference type="PANTHER" id="PTHR12547">
    <property type="entry name" value="CCCH ZINC FINGER/TIS11-RELATED"/>
    <property type="match status" value="1"/>
</dbReference>
<keyword evidence="2" id="KW-0677">Repeat</keyword>
<feature type="region of interest" description="Disordered" evidence="6">
    <location>
        <begin position="157"/>
        <end position="187"/>
    </location>
</feature>
<organism evidence="8 9">
    <name type="scientific">Vitrella brassicaformis (strain CCMP3155)</name>
    <dbReference type="NCBI Taxonomy" id="1169540"/>
    <lineage>
        <taxon>Eukaryota</taxon>
        <taxon>Sar</taxon>
        <taxon>Alveolata</taxon>
        <taxon>Colpodellida</taxon>
        <taxon>Vitrellaceae</taxon>
        <taxon>Vitrella</taxon>
    </lineage>
</organism>
<dbReference type="SUPFAM" id="SSF90229">
    <property type="entry name" value="CCCH zinc finger"/>
    <property type="match status" value="1"/>
</dbReference>
<evidence type="ECO:0000256" key="6">
    <source>
        <dbReference type="SAM" id="MobiDB-lite"/>
    </source>
</evidence>
<keyword evidence="9" id="KW-1185">Reference proteome</keyword>
<feature type="zinc finger region" description="C3H1-type" evidence="5">
    <location>
        <begin position="292"/>
        <end position="320"/>
    </location>
</feature>
<feature type="compositionally biased region" description="Low complexity" evidence="6">
    <location>
        <begin position="334"/>
        <end position="345"/>
    </location>
</feature>
<dbReference type="InterPro" id="IPR045877">
    <property type="entry name" value="ZFP36-like"/>
</dbReference>
<dbReference type="Pfam" id="PF00642">
    <property type="entry name" value="zf-CCCH"/>
    <property type="match status" value="1"/>
</dbReference>
<gene>
    <name evidence="8" type="ORF">Vbra_6642</name>
</gene>
<evidence type="ECO:0000313" key="8">
    <source>
        <dbReference type="EMBL" id="CEM39219.1"/>
    </source>
</evidence>
<evidence type="ECO:0000259" key="7">
    <source>
        <dbReference type="PROSITE" id="PS50103"/>
    </source>
</evidence>
<keyword evidence="3 5" id="KW-0863">Zinc-finger</keyword>
<keyword evidence="1 5" id="KW-0479">Metal-binding</keyword>
<dbReference type="InterPro" id="IPR000571">
    <property type="entry name" value="Znf_CCCH"/>
</dbReference>
<reference evidence="8 9" key="1">
    <citation type="submission" date="2014-11" db="EMBL/GenBank/DDBJ databases">
        <authorList>
            <person name="Zhu J."/>
            <person name="Qi W."/>
            <person name="Song R."/>
        </authorList>
    </citation>
    <scope>NUCLEOTIDE SEQUENCE [LARGE SCALE GENOMIC DNA]</scope>
</reference>
<feature type="region of interest" description="Disordered" evidence="6">
    <location>
        <begin position="203"/>
        <end position="256"/>
    </location>
</feature>
<feature type="compositionally biased region" description="Low complexity" evidence="6">
    <location>
        <begin position="363"/>
        <end position="379"/>
    </location>
</feature>
<evidence type="ECO:0000256" key="2">
    <source>
        <dbReference type="ARBA" id="ARBA00022737"/>
    </source>
</evidence>
<feature type="domain" description="C3H1-type" evidence="7">
    <location>
        <begin position="292"/>
        <end position="320"/>
    </location>
</feature>
<feature type="compositionally biased region" description="Basic residues" evidence="6">
    <location>
        <begin position="223"/>
        <end position="239"/>
    </location>
</feature>
<dbReference type="GO" id="GO:0010468">
    <property type="term" value="P:regulation of gene expression"/>
    <property type="evidence" value="ECO:0007669"/>
    <property type="project" value="UniProtKB-ARBA"/>
</dbReference>
<dbReference type="VEuPathDB" id="CryptoDB:Vbra_6642"/>
<sequence length="423" mass="45956">MAAGRSLDHHHRRTSELFDAYVGSPSGQFTVLNGFLHFREHPASSHDKCHRSVTMPQLTTRSAGADGRRIEQLAATLTYKPAPTTISLLPKCPRQGLERLPTAACKSGLSTPFSFTSTSDGSPTSSSYGSGASVSPAHKWMGENQVGTLGAITTAAAAEESSASPLTDEGGLAVENEDWGEGEGDGRVGVGVYDGQGEGYDDWGYRNEGTFGEGEEEREGGWRRRKASPRRRNRVRASPHHSGGSGSGMRHHRRPDTYIDTYGEDTYTYRRGRSLRAVYGAMQRKDRMYGALYKTELCSYWSAEGECRFGARCSFAHGKEELRTRAIDKLFGPTTTRHTNTISSTDHSPPLGSYTSPKRTIATSTSSGTQTPTTTVHSSRGGGRKAHRHPTGSSTPFRPGTFDGRRVKEAADRAVKKAIGMDR</sequence>
<dbReference type="AlphaFoldDB" id="A0A0G4H6H6"/>
<dbReference type="PROSITE" id="PS50103">
    <property type="entry name" value="ZF_C3H1"/>
    <property type="match status" value="1"/>
</dbReference>
<evidence type="ECO:0000256" key="3">
    <source>
        <dbReference type="ARBA" id="ARBA00022771"/>
    </source>
</evidence>
<dbReference type="OrthoDB" id="415459at2759"/>
<evidence type="ECO:0000256" key="5">
    <source>
        <dbReference type="PROSITE-ProRule" id="PRU00723"/>
    </source>
</evidence>
<dbReference type="Proteomes" id="UP000041254">
    <property type="component" value="Unassembled WGS sequence"/>
</dbReference>
<dbReference type="GO" id="GO:0008270">
    <property type="term" value="F:zinc ion binding"/>
    <property type="evidence" value="ECO:0007669"/>
    <property type="project" value="UniProtKB-KW"/>
</dbReference>
<dbReference type="STRING" id="1169540.A0A0G4H6H6"/>
<evidence type="ECO:0000256" key="4">
    <source>
        <dbReference type="ARBA" id="ARBA00022833"/>
    </source>
</evidence>
<dbReference type="InParanoid" id="A0A0G4H6H6"/>
<evidence type="ECO:0000313" key="9">
    <source>
        <dbReference type="Proteomes" id="UP000041254"/>
    </source>
</evidence>
<dbReference type="InterPro" id="IPR036855">
    <property type="entry name" value="Znf_CCCH_sf"/>
</dbReference>
<proteinExistence type="predicted"/>